<organism evidence="1 3">
    <name type="scientific">Rotaria sordida</name>
    <dbReference type="NCBI Taxonomy" id="392033"/>
    <lineage>
        <taxon>Eukaryota</taxon>
        <taxon>Metazoa</taxon>
        <taxon>Spiralia</taxon>
        <taxon>Gnathifera</taxon>
        <taxon>Rotifera</taxon>
        <taxon>Eurotatoria</taxon>
        <taxon>Bdelloidea</taxon>
        <taxon>Philodinida</taxon>
        <taxon>Philodinidae</taxon>
        <taxon>Rotaria</taxon>
    </lineage>
</organism>
<proteinExistence type="predicted"/>
<dbReference type="EMBL" id="CAJNOT010000003">
    <property type="protein sequence ID" value="CAF0758826.1"/>
    <property type="molecule type" value="Genomic_DNA"/>
</dbReference>
<evidence type="ECO:0000313" key="1">
    <source>
        <dbReference type="EMBL" id="CAF0758826.1"/>
    </source>
</evidence>
<accession>A0A813PWG5</accession>
<dbReference type="AlphaFoldDB" id="A0A813PWG5"/>
<dbReference type="Proteomes" id="UP000663864">
    <property type="component" value="Unassembled WGS sequence"/>
</dbReference>
<comment type="caution">
    <text evidence="1">The sequence shown here is derived from an EMBL/GenBank/DDBJ whole genome shotgun (WGS) entry which is preliminary data.</text>
</comment>
<reference evidence="1" key="1">
    <citation type="submission" date="2021-02" db="EMBL/GenBank/DDBJ databases">
        <authorList>
            <person name="Nowell W R."/>
        </authorList>
    </citation>
    <scope>NUCLEOTIDE SEQUENCE</scope>
</reference>
<name>A0A813PWG5_9BILA</name>
<sequence length="81" mass="9532">MDKAYDQQLAQHLASWYQYGKESENTHEPMDTALFRDYISHVRTFVSSQVTEAAGKVRVNSLYREALKQAESLYIQYWPKL</sequence>
<dbReference type="EMBL" id="CAJOBD010000430">
    <property type="protein sequence ID" value="CAF3667409.1"/>
    <property type="molecule type" value="Genomic_DNA"/>
</dbReference>
<gene>
    <name evidence="2" type="ORF">JBS370_LOCUS7304</name>
    <name evidence="1" type="ORF">ZHD862_LOCUS213</name>
</gene>
<dbReference type="Proteomes" id="UP000663836">
    <property type="component" value="Unassembled WGS sequence"/>
</dbReference>
<evidence type="ECO:0000313" key="3">
    <source>
        <dbReference type="Proteomes" id="UP000663864"/>
    </source>
</evidence>
<protein>
    <submittedName>
        <fullName evidence="1">Uncharacterized protein</fullName>
    </submittedName>
</protein>
<evidence type="ECO:0000313" key="2">
    <source>
        <dbReference type="EMBL" id="CAF3667409.1"/>
    </source>
</evidence>